<proteinExistence type="predicted"/>
<accession>A0A3N0YAC5</accession>
<sequence length="204" mass="22736">MQEEALAVTVLRGIPAPRGSRRFSSHMDDAEKCVRISASDRRNYSAHVHPFHCDNAGCSQHYPSQSIFPPPALVLETSWLPFTEGEGKIGSLSVALSLSFLKPADEHTCRMSPETMQIMHPSLQFLDFSYLTLREKDRGHLPQKVNKNEIRHGTDAGGDCADALKHKTGCLSEDPKTLGAEMTFELQNRQITEAEIDGNTCFMY</sequence>
<reference evidence="1 2" key="1">
    <citation type="submission" date="2018-10" db="EMBL/GenBank/DDBJ databases">
        <title>Genome assembly for a Yunnan-Guizhou Plateau 3E fish, Anabarilius grahami (Regan), and its evolutionary and genetic applications.</title>
        <authorList>
            <person name="Jiang W."/>
        </authorList>
    </citation>
    <scope>NUCLEOTIDE SEQUENCE [LARGE SCALE GENOMIC DNA]</scope>
    <source>
        <strain evidence="1">AG-KIZ</strain>
        <tissue evidence="1">Muscle</tissue>
    </source>
</reference>
<dbReference type="EMBL" id="RJVU01048457">
    <property type="protein sequence ID" value="ROL43176.1"/>
    <property type="molecule type" value="Genomic_DNA"/>
</dbReference>
<gene>
    <name evidence="1" type="ORF">DPX16_18579</name>
</gene>
<dbReference type="Proteomes" id="UP000281406">
    <property type="component" value="Unassembled WGS sequence"/>
</dbReference>
<keyword evidence="2" id="KW-1185">Reference proteome</keyword>
<protein>
    <submittedName>
        <fullName evidence="1">Uncharacterized protein</fullName>
    </submittedName>
</protein>
<dbReference type="AlphaFoldDB" id="A0A3N0YAC5"/>
<organism evidence="1 2">
    <name type="scientific">Anabarilius grahami</name>
    <name type="common">Kanglang fish</name>
    <name type="synonym">Barilius grahami</name>
    <dbReference type="NCBI Taxonomy" id="495550"/>
    <lineage>
        <taxon>Eukaryota</taxon>
        <taxon>Metazoa</taxon>
        <taxon>Chordata</taxon>
        <taxon>Craniata</taxon>
        <taxon>Vertebrata</taxon>
        <taxon>Euteleostomi</taxon>
        <taxon>Actinopterygii</taxon>
        <taxon>Neopterygii</taxon>
        <taxon>Teleostei</taxon>
        <taxon>Ostariophysi</taxon>
        <taxon>Cypriniformes</taxon>
        <taxon>Xenocyprididae</taxon>
        <taxon>Xenocypridinae</taxon>
        <taxon>Xenocypridinae incertae sedis</taxon>
        <taxon>Anabarilius</taxon>
    </lineage>
</organism>
<name>A0A3N0YAC5_ANAGA</name>
<comment type="caution">
    <text evidence="1">The sequence shown here is derived from an EMBL/GenBank/DDBJ whole genome shotgun (WGS) entry which is preliminary data.</text>
</comment>
<evidence type="ECO:0000313" key="2">
    <source>
        <dbReference type="Proteomes" id="UP000281406"/>
    </source>
</evidence>
<evidence type="ECO:0000313" key="1">
    <source>
        <dbReference type="EMBL" id="ROL43176.1"/>
    </source>
</evidence>